<reference evidence="1" key="1">
    <citation type="submission" date="2021-06" db="EMBL/GenBank/DDBJ databases">
        <authorList>
            <person name="Kallberg Y."/>
            <person name="Tangrot J."/>
            <person name="Rosling A."/>
        </authorList>
    </citation>
    <scope>NUCLEOTIDE SEQUENCE</scope>
    <source>
        <strain evidence="1">MA461A</strain>
    </source>
</reference>
<accession>A0ACA9M5K8</accession>
<keyword evidence="2" id="KW-1185">Reference proteome</keyword>
<comment type="caution">
    <text evidence="1">The sequence shown here is derived from an EMBL/GenBank/DDBJ whole genome shotgun (WGS) entry which is preliminary data.</text>
</comment>
<organism evidence="1 2">
    <name type="scientific">Racocetra persica</name>
    <dbReference type="NCBI Taxonomy" id="160502"/>
    <lineage>
        <taxon>Eukaryota</taxon>
        <taxon>Fungi</taxon>
        <taxon>Fungi incertae sedis</taxon>
        <taxon>Mucoromycota</taxon>
        <taxon>Glomeromycotina</taxon>
        <taxon>Glomeromycetes</taxon>
        <taxon>Diversisporales</taxon>
        <taxon>Gigasporaceae</taxon>
        <taxon>Racocetra</taxon>
    </lineage>
</organism>
<name>A0ACA9M5K8_9GLOM</name>
<protein>
    <submittedName>
        <fullName evidence="1">17690_t:CDS:1</fullName>
    </submittedName>
</protein>
<feature type="non-terminal residue" evidence="1">
    <location>
        <position position="66"/>
    </location>
</feature>
<evidence type="ECO:0000313" key="1">
    <source>
        <dbReference type="EMBL" id="CAG8571348.1"/>
    </source>
</evidence>
<evidence type="ECO:0000313" key="2">
    <source>
        <dbReference type="Proteomes" id="UP000789920"/>
    </source>
</evidence>
<gene>
    <name evidence="1" type="ORF">RPERSI_LOCUS4768</name>
</gene>
<proteinExistence type="predicted"/>
<sequence length="66" mass="7468">MCIIKSISNNVKSEQELEETAQPNKADIDIDSIVNRLAELSINQVEQEKLNRSEVKNIVKNLVTET</sequence>
<dbReference type="EMBL" id="CAJVQC010006794">
    <property type="protein sequence ID" value="CAG8571348.1"/>
    <property type="molecule type" value="Genomic_DNA"/>
</dbReference>
<dbReference type="Proteomes" id="UP000789920">
    <property type="component" value="Unassembled WGS sequence"/>
</dbReference>